<feature type="compositionally biased region" description="Acidic residues" evidence="6">
    <location>
        <begin position="47"/>
        <end position="78"/>
    </location>
</feature>
<comment type="similarity">
    <text evidence="2">Belongs to the EBP2 family.</text>
</comment>
<evidence type="ECO:0000256" key="5">
    <source>
        <dbReference type="ARBA" id="ARBA00023242"/>
    </source>
</evidence>
<keyword evidence="3" id="KW-0690">Ribosome biogenesis</keyword>
<name>A0A0D1XMS1_9PEZI</name>
<feature type="compositionally biased region" description="Polar residues" evidence="6">
    <location>
        <begin position="176"/>
        <end position="185"/>
    </location>
</feature>
<dbReference type="InParanoid" id="A0A0D1XMS1"/>
<dbReference type="OrthoDB" id="443772at2759"/>
<proteinExistence type="inferred from homology"/>
<dbReference type="GO" id="GO:0005730">
    <property type="term" value="C:nucleolus"/>
    <property type="evidence" value="ECO:0007669"/>
    <property type="project" value="UniProtKB-SubCell"/>
</dbReference>
<dbReference type="InterPro" id="IPR008610">
    <property type="entry name" value="Ebp2"/>
</dbReference>
<evidence type="ECO:0000256" key="4">
    <source>
        <dbReference type="ARBA" id="ARBA00023054"/>
    </source>
</evidence>
<dbReference type="GO" id="GO:0006364">
    <property type="term" value="P:rRNA processing"/>
    <property type="evidence" value="ECO:0007669"/>
    <property type="project" value="TreeGrafter"/>
</dbReference>
<dbReference type="STRING" id="253628.A0A0D1XMS1"/>
<feature type="region of interest" description="Disordered" evidence="6">
    <location>
        <begin position="394"/>
        <end position="477"/>
    </location>
</feature>
<feature type="compositionally biased region" description="Acidic residues" evidence="6">
    <location>
        <begin position="103"/>
        <end position="146"/>
    </location>
</feature>
<sequence>MAKSKLKAALDAYKGVDYKKLKEKKMRKASEKRKREKEQQVAKASTDGDDLEDAQASEDEDNGGVLIDEEAIGTEIAEDEQKKLQAELRELLGNKKKLMEIESGSDVDKEEEDEWESAVEDIDDEENENEDSDQSEDASSDEEDQGIDLSRLEDSDSDDDDDDEEEGNDKNLDATEATNGTSKSNGVDEDETDGEDIPLSDIESLASEERGDLIPHQRLTINNKAALEKALRRIALPLSKLPFSAHQSITSQTNTANSIPDIDDDLKRELAFYAQSLDAVKKGRALLIKEGVPFSRPNDYFAEMVKSDEHMGRVKDKLREEAASKKAAAEARRQRDLKKFGKQVQVAKLQERAKEKKETLERINALKRKRAGELPSAENEPDLFDIELEDAETTVKNDRIARKQRSASGSKGEPKTKRQKKNEKFGFGGKKRFSKSNDAESTMDSRSFPGKNMKKPFKGAGGAKKRPGKARRAKARL</sequence>
<evidence type="ECO:0000313" key="8">
    <source>
        <dbReference type="Proteomes" id="UP000053259"/>
    </source>
</evidence>
<dbReference type="GO" id="GO:0030687">
    <property type="term" value="C:preribosome, large subunit precursor"/>
    <property type="evidence" value="ECO:0007669"/>
    <property type="project" value="TreeGrafter"/>
</dbReference>
<feature type="region of interest" description="Disordered" evidence="6">
    <location>
        <begin position="367"/>
        <end position="386"/>
    </location>
</feature>
<dbReference type="Pfam" id="PF05890">
    <property type="entry name" value="Ebp2"/>
    <property type="match status" value="1"/>
</dbReference>
<feature type="region of interest" description="Disordered" evidence="6">
    <location>
        <begin position="24"/>
        <end position="78"/>
    </location>
</feature>
<gene>
    <name evidence="7" type="ORF">PV09_05167</name>
</gene>
<keyword evidence="5" id="KW-0539">Nucleus</keyword>
<keyword evidence="8" id="KW-1185">Reference proteome</keyword>
<evidence type="ECO:0000256" key="3">
    <source>
        <dbReference type="ARBA" id="ARBA00022517"/>
    </source>
</evidence>
<dbReference type="AlphaFoldDB" id="A0A0D1XMS1"/>
<dbReference type="GO" id="GO:0034399">
    <property type="term" value="C:nuclear periphery"/>
    <property type="evidence" value="ECO:0007669"/>
    <property type="project" value="TreeGrafter"/>
</dbReference>
<feature type="compositionally biased region" description="Acidic residues" evidence="6">
    <location>
        <begin position="187"/>
        <end position="198"/>
    </location>
</feature>
<dbReference type="VEuPathDB" id="FungiDB:PV09_05167"/>
<feature type="compositionally biased region" description="Acidic residues" evidence="6">
    <location>
        <begin position="155"/>
        <end position="167"/>
    </location>
</feature>
<protein>
    <recommendedName>
        <fullName evidence="9">rRNA-processing protein EBP2</fullName>
    </recommendedName>
</protein>
<feature type="compositionally biased region" description="Basic residues" evidence="6">
    <location>
        <begin position="452"/>
        <end position="477"/>
    </location>
</feature>
<accession>A0A0D1XMS1</accession>
<dbReference type="PANTHER" id="PTHR13028:SF0">
    <property type="entry name" value="RRNA-PROCESSING PROTEIN EBP2-RELATED"/>
    <property type="match status" value="1"/>
</dbReference>
<dbReference type="FunCoup" id="A0A0D1XMS1">
    <property type="interactions" value="335"/>
</dbReference>
<dbReference type="Proteomes" id="UP000053259">
    <property type="component" value="Unassembled WGS sequence"/>
</dbReference>
<dbReference type="GO" id="GO:0042273">
    <property type="term" value="P:ribosomal large subunit biogenesis"/>
    <property type="evidence" value="ECO:0007669"/>
    <property type="project" value="TreeGrafter"/>
</dbReference>
<dbReference type="EMBL" id="KN847543">
    <property type="protein sequence ID" value="KIW03871.1"/>
    <property type="molecule type" value="Genomic_DNA"/>
</dbReference>
<comment type="subcellular location">
    <subcellularLocation>
        <location evidence="1">Nucleus</location>
        <location evidence="1">Nucleolus</location>
    </subcellularLocation>
</comment>
<dbReference type="RefSeq" id="XP_016213740.1">
    <property type="nucleotide sequence ID" value="XM_016358639.1"/>
</dbReference>
<evidence type="ECO:0008006" key="9">
    <source>
        <dbReference type="Google" id="ProtNLM"/>
    </source>
</evidence>
<reference evidence="7 8" key="1">
    <citation type="submission" date="2015-01" db="EMBL/GenBank/DDBJ databases">
        <title>The Genome Sequence of Ochroconis gallopava CBS43764.</title>
        <authorList>
            <consortium name="The Broad Institute Genomics Platform"/>
            <person name="Cuomo C."/>
            <person name="de Hoog S."/>
            <person name="Gorbushina A."/>
            <person name="Stielow B."/>
            <person name="Teixiera M."/>
            <person name="Abouelleil A."/>
            <person name="Chapman S.B."/>
            <person name="Priest M."/>
            <person name="Young S.K."/>
            <person name="Wortman J."/>
            <person name="Nusbaum C."/>
            <person name="Birren B."/>
        </authorList>
    </citation>
    <scope>NUCLEOTIDE SEQUENCE [LARGE SCALE GENOMIC DNA]</scope>
    <source>
        <strain evidence="7 8">CBS 43764</strain>
    </source>
</reference>
<evidence type="ECO:0000256" key="1">
    <source>
        <dbReference type="ARBA" id="ARBA00004604"/>
    </source>
</evidence>
<feature type="compositionally biased region" description="Basic residues" evidence="6">
    <location>
        <begin position="24"/>
        <end position="35"/>
    </location>
</feature>
<feature type="region of interest" description="Disordered" evidence="6">
    <location>
        <begin position="92"/>
        <end position="213"/>
    </location>
</feature>
<dbReference type="GeneID" id="27313140"/>
<dbReference type="HOGENOM" id="CLU_036007_2_0_1"/>
<evidence type="ECO:0000256" key="6">
    <source>
        <dbReference type="SAM" id="MobiDB-lite"/>
    </source>
</evidence>
<organism evidence="7 8">
    <name type="scientific">Verruconis gallopava</name>
    <dbReference type="NCBI Taxonomy" id="253628"/>
    <lineage>
        <taxon>Eukaryota</taxon>
        <taxon>Fungi</taxon>
        <taxon>Dikarya</taxon>
        <taxon>Ascomycota</taxon>
        <taxon>Pezizomycotina</taxon>
        <taxon>Dothideomycetes</taxon>
        <taxon>Pleosporomycetidae</taxon>
        <taxon>Venturiales</taxon>
        <taxon>Sympoventuriaceae</taxon>
        <taxon>Verruconis</taxon>
    </lineage>
</organism>
<evidence type="ECO:0000313" key="7">
    <source>
        <dbReference type="EMBL" id="KIW03871.1"/>
    </source>
</evidence>
<keyword evidence="4" id="KW-0175">Coiled coil</keyword>
<dbReference type="PANTHER" id="PTHR13028">
    <property type="entry name" value="RRNA PROCESSING PROTEIN EBNA1-BINDING PROTEIN-RELATED"/>
    <property type="match status" value="1"/>
</dbReference>
<evidence type="ECO:0000256" key="2">
    <source>
        <dbReference type="ARBA" id="ARBA00007336"/>
    </source>
</evidence>